<dbReference type="OrthoDB" id="10525297at2759"/>
<dbReference type="EMBL" id="JOJR01000197">
    <property type="protein sequence ID" value="RCN42380.1"/>
    <property type="molecule type" value="Genomic_DNA"/>
</dbReference>
<feature type="region of interest" description="Disordered" evidence="1">
    <location>
        <begin position="72"/>
        <end position="170"/>
    </location>
</feature>
<comment type="caution">
    <text evidence="2">The sequence shown here is derived from an EMBL/GenBank/DDBJ whole genome shotgun (WGS) entry which is preliminary data.</text>
</comment>
<proteinExistence type="predicted"/>
<evidence type="ECO:0000313" key="3">
    <source>
        <dbReference type="Proteomes" id="UP000252519"/>
    </source>
</evidence>
<organism evidence="2 3">
    <name type="scientific">Ancylostoma caninum</name>
    <name type="common">Dog hookworm</name>
    <dbReference type="NCBI Taxonomy" id="29170"/>
    <lineage>
        <taxon>Eukaryota</taxon>
        <taxon>Metazoa</taxon>
        <taxon>Ecdysozoa</taxon>
        <taxon>Nematoda</taxon>
        <taxon>Chromadorea</taxon>
        <taxon>Rhabditida</taxon>
        <taxon>Rhabditina</taxon>
        <taxon>Rhabditomorpha</taxon>
        <taxon>Strongyloidea</taxon>
        <taxon>Ancylostomatidae</taxon>
        <taxon>Ancylostomatinae</taxon>
        <taxon>Ancylostoma</taxon>
    </lineage>
</organism>
<feature type="compositionally biased region" description="Basic and acidic residues" evidence="1">
    <location>
        <begin position="151"/>
        <end position="164"/>
    </location>
</feature>
<name>A0A368GH59_ANCCA</name>
<keyword evidence="3" id="KW-1185">Reference proteome</keyword>
<dbReference type="AlphaFoldDB" id="A0A368GH59"/>
<accession>A0A368GH59</accession>
<evidence type="ECO:0000256" key="1">
    <source>
        <dbReference type="SAM" id="MobiDB-lite"/>
    </source>
</evidence>
<sequence>MVGEPYLARSCDPPQRYEMSYQPSTLLDQFVEGMRARDLNIFGSTKPSPLLLRRQSDEIEKRNKMRAAQFLRRMFKGRKPPPSAPQSSMDDAATQLSETSVPTKATSVSKESENDTKTKLTKKTKTKESIDELTNVNKKKRTKRKQKTPKTQKEAPKSPNEDKKRWWHLW</sequence>
<evidence type="ECO:0000313" key="2">
    <source>
        <dbReference type="EMBL" id="RCN42380.1"/>
    </source>
</evidence>
<reference evidence="2 3" key="1">
    <citation type="submission" date="2014-10" db="EMBL/GenBank/DDBJ databases">
        <title>Draft genome of the hookworm Ancylostoma caninum.</title>
        <authorList>
            <person name="Mitreva M."/>
        </authorList>
    </citation>
    <scope>NUCLEOTIDE SEQUENCE [LARGE SCALE GENOMIC DNA]</scope>
    <source>
        <strain evidence="2 3">Baltimore</strain>
    </source>
</reference>
<feature type="compositionally biased region" description="Basic residues" evidence="1">
    <location>
        <begin position="137"/>
        <end position="150"/>
    </location>
</feature>
<gene>
    <name evidence="2" type="ORF">ANCCAN_11677</name>
</gene>
<protein>
    <submittedName>
        <fullName evidence="2">Uncharacterized protein</fullName>
    </submittedName>
</protein>
<dbReference type="Proteomes" id="UP000252519">
    <property type="component" value="Unassembled WGS sequence"/>
</dbReference>
<feature type="compositionally biased region" description="Polar residues" evidence="1">
    <location>
        <begin position="85"/>
        <end position="109"/>
    </location>
</feature>